<comment type="caution">
    <text evidence="2">The sequence shown here is derived from an EMBL/GenBank/DDBJ whole genome shotgun (WGS) entry which is preliminary data.</text>
</comment>
<name>A0A3S5BB04_9PLAT</name>
<dbReference type="AlphaFoldDB" id="A0A3S5BB04"/>
<evidence type="ECO:0000313" key="2">
    <source>
        <dbReference type="EMBL" id="VEL18152.1"/>
    </source>
</evidence>
<keyword evidence="1" id="KW-0812">Transmembrane</keyword>
<reference evidence="2" key="1">
    <citation type="submission" date="2018-11" db="EMBL/GenBank/DDBJ databases">
        <authorList>
            <consortium name="Pathogen Informatics"/>
        </authorList>
    </citation>
    <scope>NUCLEOTIDE SEQUENCE</scope>
</reference>
<evidence type="ECO:0000313" key="3">
    <source>
        <dbReference type="Proteomes" id="UP000784294"/>
    </source>
</evidence>
<organism evidence="2 3">
    <name type="scientific">Protopolystoma xenopodis</name>
    <dbReference type="NCBI Taxonomy" id="117903"/>
    <lineage>
        <taxon>Eukaryota</taxon>
        <taxon>Metazoa</taxon>
        <taxon>Spiralia</taxon>
        <taxon>Lophotrochozoa</taxon>
        <taxon>Platyhelminthes</taxon>
        <taxon>Monogenea</taxon>
        <taxon>Polyopisthocotylea</taxon>
        <taxon>Polystomatidea</taxon>
        <taxon>Polystomatidae</taxon>
        <taxon>Protopolystoma</taxon>
    </lineage>
</organism>
<keyword evidence="3" id="KW-1185">Reference proteome</keyword>
<keyword evidence="1" id="KW-1133">Transmembrane helix</keyword>
<sequence length="300" mass="33623">MTGIFKLFCQQILTYYFIFIFAHFVTELTVYYLLLTPSLDKQCNTDNSNKTGELLQQSSGEILSNSKINPSQTYSEVSYNLSVQDGPAHGDTDYRKEQNELNNYTVLQVAREDQGFSDKISSAQLNCSPTRRKKLSINLEPLGVSEYLSRTSSRGLRESRTPTPTAIKCSAHRDNFERDKFSGTPPIRGVSVNDYQVEKTEFEHSQSLDSNFLNSPISPVPVQNSSHESLSESIVSTTSNIQTPKRIAISGKQLLAEESDHSPNPVDLSIDLETDIKSFFDGLSRSQYSKGQVTILILHM</sequence>
<dbReference type="Proteomes" id="UP000784294">
    <property type="component" value="Unassembled WGS sequence"/>
</dbReference>
<dbReference type="EMBL" id="CAAALY010035853">
    <property type="protein sequence ID" value="VEL18152.1"/>
    <property type="molecule type" value="Genomic_DNA"/>
</dbReference>
<gene>
    <name evidence="2" type="ORF">PXEA_LOCUS11592</name>
</gene>
<evidence type="ECO:0000256" key="1">
    <source>
        <dbReference type="SAM" id="Phobius"/>
    </source>
</evidence>
<protein>
    <submittedName>
        <fullName evidence="2">Uncharacterized protein</fullName>
    </submittedName>
</protein>
<feature type="transmembrane region" description="Helical" evidence="1">
    <location>
        <begin position="12"/>
        <end position="34"/>
    </location>
</feature>
<keyword evidence="1" id="KW-0472">Membrane</keyword>
<accession>A0A3S5BB04</accession>
<proteinExistence type="predicted"/>